<dbReference type="RefSeq" id="WP_183374256.1">
    <property type="nucleotide sequence ID" value="NZ_JACHHD010000003.1"/>
</dbReference>
<gene>
    <name evidence="1" type="ORF">HNQ43_000385</name>
</gene>
<dbReference type="EMBL" id="JACHHD010000003">
    <property type="protein sequence ID" value="MBB5184347.1"/>
    <property type="molecule type" value="Genomic_DNA"/>
</dbReference>
<organism evidence="1 2">
    <name type="scientific">Faecalicoccus acidiformans</name>
    <dbReference type="NCBI Taxonomy" id="915173"/>
    <lineage>
        <taxon>Bacteria</taxon>
        <taxon>Bacillati</taxon>
        <taxon>Bacillota</taxon>
        <taxon>Erysipelotrichia</taxon>
        <taxon>Erysipelotrichales</taxon>
        <taxon>Erysipelotrichaceae</taxon>
        <taxon>Faecalicoccus</taxon>
    </lineage>
</organism>
<dbReference type="Gene3D" id="2.20.28.30">
    <property type="entry name" value="RNA polymerase ii, chain L"/>
    <property type="match status" value="1"/>
</dbReference>
<accession>A0A7W8CZ93</accession>
<evidence type="ECO:0000313" key="1">
    <source>
        <dbReference type="EMBL" id="MBB5184347.1"/>
    </source>
</evidence>
<reference evidence="1 2" key="1">
    <citation type="submission" date="2020-08" db="EMBL/GenBank/DDBJ databases">
        <title>Genomic Encyclopedia of Type Strains, Phase IV (KMG-IV): sequencing the most valuable type-strain genomes for metagenomic binning, comparative biology and taxonomic classification.</title>
        <authorList>
            <person name="Goeker M."/>
        </authorList>
    </citation>
    <scope>NUCLEOTIDE SEQUENCE [LARGE SCALE GENOMIC DNA]</scope>
    <source>
        <strain evidence="1 2">DSM 26963</strain>
    </source>
</reference>
<name>A0A7W8CZ93_9FIRM</name>
<sequence>MPRKKREPSFDELLSSIEKMSKRQRQQLMTKIIKENGYADNRTKKFINYDLQEHMRKEGFGKVCPNCGSTIIVKAGEQENGIQRLKCTDCGHRFSYFTGTFLEKTKYSWDVWVEFIYQMILNHSLKQTVSALVEEYLCPSLSERTVFNWRMKIPEVAKEVRQPNLIGVVETDEKFIHEGQKGSLHLISPFDKNSTRKARKTAKPSKCGSMGPEFGTILCALDHTGHTI</sequence>
<comment type="caution">
    <text evidence="1">The sequence shown here is derived from an EMBL/GenBank/DDBJ whole genome shotgun (WGS) entry which is preliminary data.</text>
</comment>
<evidence type="ECO:0000313" key="2">
    <source>
        <dbReference type="Proteomes" id="UP000521313"/>
    </source>
</evidence>
<dbReference type="Proteomes" id="UP000521313">
    <property type="component" value="Unassembled WGS sequence"/>
</dbReference>
<protein>
    <submittedName>
        <fullName evidence="1">Transposase-like protein</fullName>
    </submittedName>
</protein>
<dbReference type="AlphaFoldDB" id="A0A7W8CZ93"/>
<proteinExistence type="predicted"/>